<proteinExistence type="predicted"/>
<reference evidence="2" key="1">
    <citation type="submission" date="2022-03" db="EMBL/GenBank/DDBJ databases">
        <title>A functionally conserved STORR gene fusion in Papaver species that diverged 16.8 million years ago.</title>
        <authorList>
            <person name="Catania T."/>
        </authorList>
    </citation>
    <scope>NUCLEOTIDE SEQUENCE</scope>
    <source>
        <strain evidence="2">S-191538</strain>
    </source>
</reference>
<evidence type="ECO:0000259" key="1">
    <source>
        <dbReference type="PROSITE" id="PS50011"/>
    </source>
</evidence>
<dbReference type="PROSITE" id="PS00108">
    <property type="entry name" value="PROTEIN_KINASE_ST"/>
    <property type="match status" value="1"/>
</dbReference>
<dbReference type="GO" id="GO:0007165">
    <property type="term" value="P:signal transduction"/>
    <property type="evidence" value="ECO:0007669"/>
    <property type="project" value="TreeGrafter"/>
</dbReference>
<organism evidence="2 3">
    <name type="scientific">Papaver nudicaule</name>
    <name type="common">Iceland poppy</name>
    <dbReference type="NCBI Taxonomy" id="74823"/>
    <lineage>
        <taxon>Eukaryota</taxon>
        <taxon>Viridiplantae</taxon>
        <taxon>Streptophyta</taxon>
        <taxon>Embryophyta</taxon>
        <taxon>Tracheophyta</taxon>
        <taxon>Spermatophyta</taxon>
        <taxon>Magnoliopsida</taxon>
        <taxon>Ranunculales</taxon>
        <taxon>Papaveraceae</taxon>
        <taxon>Papaveroideae</taxon>
        <taxon>Papaver</taxon>
    </lineage>
</organism>
<dbReference type="PANTHER" id="PTHR48011:SF31">
    <property type="entry name" value="MITOGEN-ACTIVATED PROTEIN KINASE KINASE KINASE 2-LIKE"/>
    <property type="match status" value="1"/>
</dbReference>
<dbReference type="GO" id="GO:0004672">
    <property type="term" value="F:protein kinase activity"/>
    <property type="evidence" value="ECO:0007669"/>
    <property type="project" value="InterPro"/>
</dbReference>
<keyword evidence="3" id="KW-1185">Reference proteome</keyword>
<evidence type="ECO:0000313" key="2">
    <source>
        <dbReference type="EMBL" id="MCL7045711.1"/>
    </source>
</evidence>
<dbReference type="GO" id="GO:0005524">
    <property type="term" value="F:ATP binding"/>
    <property type="evidence" value="ECO:0007669"/>
    <property type="project" value="InterPro"/>
</dbReference>
<dbReference type="AlphaFoldDB" id="A0AA41VQP2"/>
<dbReference type="PANTHER" id="PTHR48011">
    <property type="entry name" value="CCR4-NOT TRANSCRIPTIONAL COMPLEX SUBUNIT CAF120-RELATED"/>
    <property type="match status" value="1"/>
</dbReference>
<feature type="domain" description="Protein kinase" evidence="1">
    <location>
        <begin position="1"/>
        <end position="142"/>
    </location>
</feature>
<dbReference type="SUPFAM" id="SSF56112">
    <property type="entry name" value="Protein kinase-like (PK-like)"/>
    <property type="match status" value="1"/>
</dbReference>
<dbReference type="SMART" id="SM00220">
    <property type="entry name" value="S_TKc"/>
    <property type="match status" value="1"/>
</dbReference>
<accession>A0AA41VQP2</accession>
<sequence length="142" mass="16198">MIYNLLLEFADGGCLSDQIGDYGLPEARVRDYTRSVLRGLKYIHDHGYVHRDIKPDNILICRNNIAKIADFGYSKKLKSPLQKKGNMMRKKTMKSILVTSQHLENKKRHSFPGTPLYMAPETVMYGHYGSSVVMFGQLGVLF</sequence>
<dbReference type="EMBL" id="JAJJMA010272842">
    <property type="protein sequence ID" value="MCL7045711.1"/>
    <property type="molecule type" value="Genomic_DNA"/>
</dbReference>
<gene>
    <name evidence="2" type="ORF">MKW94_029992</name>
</gene>
<dbReference type="InterPro" id="IPR000719">
    <property type="entry name" value="Prot_kinase_dom"/>
</dbReference>
<evidence type="ECO:0000313" key="3">
    <source>
        <dbReference type="Proteomes" id="UP001177140"/>
    </source>
</evidence>
<name>A0AA41VQP2_PAPNU</name>
<comment type="caution">
    <text evidence="2">The sequence shown here is derived from an EMBL/GenBank/DDBJ whole genome shotgun (WGS) entry which is preliminary data.</text>
</comment>
<dbReference type="InterPro" id="IPR052751">
    <property type="entry name" value="Plant_MAPKKK"/>
</dbReference>
<dbReference type="InterPro" id="IPR008271">
    <property type="entry name" value="Ser/Thr_kinase_AS"/>
</dbReference>
<dbReference type="InterPro" id="IPR011009">
    <property type="entry name" value="Kinase-like_dom_sf"/>
</dbReference>
<dbReference type="Pfam" id="PF00069">
    <property type="entry name" value="Pkinase"/>
    <property type="match status" value="1"/>
</dbReference>
<dbReference type="Gene3D" id="1.10.510.10">
    <property type="entry name" value="Transferase(Phosphotransferase) domain 1"/>
    <property type="match status" value="1"/>
</dbReference>
<dbReference type="Proteomes" id="UP001177140">
    <property type="component" value="Unassembled WGS sequence"/>
</dbReference>
<protein>
    <recommendedName>
        <fullName evidence="1">Protein kinase domain-containing protein</fullName>
    </recommendedName>
</protein>
<dbReference type="PROSITE" id="PS50011">
    <property type="entry name" value="PROTEIN_KINASE_DOM"/>
    <property type="match status" value="1"/>
</dbReference>